<dbReference type="GeneID" id="39499310"/>
<dbReference type="PANTHER" id="PTHR43656">
    <property type="entry name" value="BINDING OXIDOREDUCTASE, PUTATIVE (AFU_ORTHOLOGUE AFUA_2G08260)-RELATED"/>
    <property type="match status" value="1"/>
</dbReference>
<evidence type="ECO:0000313" key="4">
    <source>
        <dbReference type="EMBL" id="BBC61793.1"/>
    </source>
</evidence>
<organism evidence="4 5">
    <name type="scientific">Melissococcus plutonius</name>
    <dbReference type="NCBI Taxonomy" id="33970"/>
    <lineage>
        <taxon>Bacteria</taxon>
        <taxon>Bacillati</taxon>
        <taxon>Bacillota</taxon>
        <taxon>Bacilli</taxon>
        <taxon>Lactobacillales</taxon>
        <taxon>Enterococcaceae</taxon>
        <taxon>Melissococcus</taxon>
    </lineage>
</organism>
<dbReference type="CDD" id="cd04735">
    <property type="entry name" value="OYE_like_4_FMN"/>
    <property type="match status" value="1"/>
</dbReference>
<proteinExistence type="predicted"/>
<dbReference type="AlphaFoldDB" id="A0A2Z5Y4W6"/>
<dbReference type="Gene3D" id="3.20.20.70">
    <property type="entry name" value="Aldolase class I"/>
    <property type="match status" value="1"/>
</dbReference>
<geneLocation type="plasmid" evidence="5">
    <name>pmp1 dat561 dna</name>
</geneLocation>
<keyword evidence="1" id="KW-0285">Flavoprotein</keyword>
<dbReference type="RefSeq" id="WP_014868573.1">
    <property type="nucleotide sequence ID" value="NZ_AP018493.1"/>
</dbReference>
<dbReference type="Proteomes" id="UP000269226">
    <property type="component" value="Plasmid pMP1"/>
</dbReference>
<evidence type="ECO:0000259" key="3">
    <source>
        <dbReference type="Pfam" id="PF00724"/>
    </source>
</evidence>
<dbReference type="GO" id="GO:0010181">
    <property type="term" value="F:FMN binding"/>
    <property type="evidence" value="ECO:0007669"/>
    <property type="project" value="InterPro"/>
</dbReference>
<reference evidence="4 5" key="1">
    <citation type="submission" date="2018-01" db="EMBL/GenBank/DDBJ databases">
        <title>Whole genome sequence of Melissococcus plutonius DAT561.</title>
        <authorList>
            <person name="Okumura K."/>
            <person name="Takamatsu D."/>
            <person name="Okura M."/>
        </authorList>
    </citation>
    <scope>NUCLEOTIDE SEQUENCE [LARGE SCALE GENOMIC DNA]</scope>
    <source>
        <strain evidence="4 5">DAT561</strain>
        <plasmid evidence="5">pmp1 dat561 dna</plasmid>
    </source>
</reference>
<feature type="domain" description="NADH:flavin oxidoreductase/NADH oxidase N-terminal" evidence="3">
    <location>
        <begin position="7"/>
        <end position="340"/>
    </location>
</feature>
<dbReference type="EMBL" id="AP018493">
    <property type="protein sequence ID" value="BBC61793.1"/>
    <property type="molecule type" value="Genomic_DNA"/>
</dbReference>
<accession>A0A2Z5Y4W6</accession>
<dbReference type="InterPro" id="IPR013785">
    <property type="entry name" value="Aldolase_TIM"/>
</dbReference>
<keyword evidence="4" id="KW-0614">Plasmid</keyword>
<gene>
    <name evidence="4" type="ORF">DAT561_p1091</name>
</gene>
<dbReference type="InterPro" id="IPR001155">
    <property type="entry name" value="OxRdtase_FMN_N"/>
</dbReference>
<keyword evidence="2" id="KW-0560">Oxidoreductase</keyword>
<dbReference type="InterPro" id="IPR051799">
    <property type="entry name" value="NADH_flavin_oxidoreductase"/>
</dbReference>
<dbReference type="Pfam" id="PF00724">
    <property type="entry name" value="Oxidored_FMN"/>
    <property type="match status" value="1"/>
</dbReference>
<name>A0A2Z5Y4W6_9ENTE</name>
<protein>
    <submittedName>
        <fullName evidence="4">NADH-dependent oxidoreductase</fullName>
    </submittedName>
</protein>
<dbReference type="SUPFAM" id="SSF51395">
    <property type="entry name" value="FMN-linked oxidoreductases"/>
    <property type="match status" value="1"/>
</dbReference>
<dbReference type="GO" id="GO:0016491">
    <property type="term" value="F:oxidoreductase activity"/>
    <property type="evidence" value="ECO:0007669"/>
    <property type="project" value="UniProtKB-KW"/>
</dbReference>
<sequence length="383" mass="42662">MKKEFEKLFEPVQFKSGIKINSRFVMSPMVVEGSTYEGYVGEEDLSYFERRANVSDLLISGATSIAKDANAFGYGLTNADESYLEGMKKLAATMKKNGAKAITQLFHPGYAAKYSYQENKNVYAPSAIPFSFLDYPTTELSEAEVEQLVRGFGEAALRAIYAGFDGIEIHGANHYLIQQFFSKTSNKRSDKWGGSLENRARFALAIVDEIQHVIRENAERPFVLGYRLSPEEIHEETVGYTLDDTLYLIKQLNERELDYVHLSLFGPSGYRSKAVLGNRTGEVIARVVKENLNNATRLIVAGDITSADKALEAVKYADIAALASAVIVDPEFVEKIKVGAENTISLDITNRLEELKLPRNFYLVKSAMTSNKSIPQITLDAIK</sequence>
<evidence type="ECO:0000313" key="5">
    <source>
        <dbReference type="Proteomes" id="UP000269226"/>
    </source>
</evidence>
<evidence type="ECO:0000256" key="1">
    <source>
        <dbReference type="ARBA" id="ARBA00022630"/>
    </source>
</evidence>
<evidence type="ECO:0000256" key="2">
    <source>
        <dbReference type="ARBA" id="ARBA00023002"/>
    </source>
</evidence>
<dbReference type="PANTHER" id="PTHR43656:SF2">
    <property type="entry name" value="BINDING OXIDOREDUCTASE, PUTATIVE (AFU_ORTHOLOGUE AFUA_2G08260)-RELATED"/>
    <property type="match status" value="1"/>
</dbReference>